<evidence type="ECO:0000313" key="5">
    <source>
        <dbReference type="EMBL" id="KAA0037843.1"/>
    </source>
</evidence>
<dbReference type="AlphaFoldDB" id="A0A5D3DUN6"/>
<feature type="region of interest" description="Disordered" evidence="3">
    <location>
        <begin position="31"/>
        <end position="51"/>
    </location>
</feature>
<keyword evidence="2" id="KW-0804">Transcription</keyword>
<dbReference type="STRING" id="1194695.A0A5D3DUN6"/>
<feature type="domain" description="NET" evidence="4">
    <location>
        <begin position="187"/>
        <end position="268"/>
    </location>
</feature>
<proteinExistence type="predicted"/>
<dbReference type="Pfam" id="PF17035">
    <property type="entry name" value="BET"/>
    <property type="match status" value="1"/>
</dbReference>
<evidence type="ECO:0000259" key="4">
    <source>
        <dbReference type="PROSITE" id="PS51525"/>
    </source>
</evidence>
<evidence type="ECO:0000256" key="1">
    <source>
        <dbReference type="ARBA" id="ARBA00023015"/>
    </source>
</evidence>
<dbReference type="Proteomes" id="UP000321393">
    <property type="component" value="Unassembled WGS sequence"/>
</dbReference>
<dbReference type="EMBL" id="SSTE01018804">
    <property type="protein sequence ID" value="KAA0037843.1"/>
    <property type="molecule type" value="Genomic_DNA"/>
</dbReference>
<dbReference type="PANTHER" id="PTHR45926">
    <property type="entry name" value="OSJNBA0053K19.4 PROTEIN"/>
    <property type="match status" value="1"/>
</dbReference>
<dbReference type="Proteomes" id="UP000321947">
    <property type="component" value="Unassembled WGS sequence"/>
</dbReference>
<evidence type="ECO:0000256" key="3">
    <source>
        <dbReference type="SAM" id="MobiDB-lite"/>
    </source>
</evidence>
<dbReference type="InterPro" id="IPR038336">
    <property type="entry name" value="NET_sf"/>
</dbReference>
<name>A0A5D3DUN6_CUCMM</name>
<evidence type="ECO:0000256" key="2">
    <source>
        <dbReference type="ARBA" id="ARBA00023163"/>
    </source>
</evidence>
<evidence type="ECO:0000313" key="7">
    <source>
        <dbReference type="Proteomes" id="UP000321393"/>
    </source>
</evidence>
<accession>A0A5D3DUN6</accession>
<dbReference type="PROSITE" id="PS51525">
    <property type="entry name" value="NET"/>
    <property type="match status" value="1"/>
</dbReference>
<dbReference type="Gene3D" id="1.20.1270.220">
    <property type="match status" value="1"/>
</dbReference>
<protein>
    <recommendedName>
        <fullName evidence="4">NET domain-containing protein</fullName>
    </recommendedName>
</protein>
<dbReference type="EMBL" id="SSTD01002896">
    <property type="protein sequence ID" value="TYK27222.1"/>
    <property type="molecule type" value="Genomic_DNA"/>
</dbReference>
<evidence type="ECO:0000313" key="6">
    <source>
        <dbReference type="EMBL" id="TYK27222.1"/>
    </source>
</evidence>
<gene>
    <name evidence="6" type="ORF">E5676_scaffold236G00980</name>
    <name evidence="5" type="ORF">E6C27_scaffold113G00300</name>
</gene>
<sequence>MSNHQSDTADQDKFGPDTFYCFKREVIDLLSQEDNVPSPPQNSQKSGASPPFSDCIGPKLSHFKKEKLKTLLRQSVVTLSKEVNEMFEPARSTQHLKSYLRSKKNLEKVDMNNVEQAPFKKLKSLSPLTSLSEHEDYANLGSSMMIDDELQFFLDNYSEQIEDVVTEFSNDLSGTLGHMAQQLEEVLDSVLPNFRPMTFKEKEQLQKLIQELPSENIRRVAEIVIQHRTDKTDLSGEIHIDLDKESNTTLWRLYYYVEAESLLKKKTMPSCSSFKEVLKALKVLVKTFRNPSLFPGFVGGCRLVVSSLDI</sequence>
<organism evidence="6 8">
    <name type="scientific">Cucumis melo var. makuwa</name>
    <name type="common">Oriental melon</name>
    <dbReference type="NCBI Taxonomy" id="1194695"/>
    <lineage>
        <taxon>Eukaryota</taxon>
        <taxon>Viridiplantae</taxon>
        <taxon>Streptophyta</taxon>
        <taxon>Embryophyta</taxon>
        <taxon>Tracheophyta</taxon>
        <taxon>Spermatophyta</taxon>
        <taxon>Magnoliopsida</taxon>
        <taxon>eudicotyledons</taxon>
        <taxon>Gunneridae</taxon>
        <taxon>Pentapetalae</taxon>
        <taxon>rosids</taxon>
        <taxon>fabids</taxon>
        <taxon>Cucurbitales</taxon>
        <taxon>Cucurbitaceae</taxon>
        <taxon>Benincaseae</taxon>
        <taxon>Cucumis</taxon>
    </lineage>
</organism>
<comment type="caution">
    <text evidence="6">The sequence shown here is derived from an EMBL/GenBank/DDBJ whole genome shotgun (WGS) entry which is preliminary data.</text>
</comment>
<dbReference type="OrthoDB" id="21449at2759"/>
<dbReference type="InterPro" id="IPR027353">
    <property type="entry name" value="NET_dom"/>
</dbReference>
<evidence type="ECO:0000313" key="8">
    <source>
        <dbReference type="Proteomes" id="UP000321947"/>
    </source>
</evidence>
<keyword evidence="1" id="KW-0805">Transcription regulation</keyword>
<reference evidence="7 8" key="1">
    <citation type="submission" date="2019-08" db="EMBL/GenBank/DDBJ databases">
        <title>Draft genome sequences of two oriental melons (Cucumis melo L. var makuwa).</title>
        <authorList>
            <person name="Kwon S.-Y."/>
        </authorList>
    </citation>
    <scope>NUCLEOTIDE SEQUENCE [LARGE SCALE GENOMIC DNA]</scope>
    <source>
        <strain evidence="8">cv. Chang Bougi</strain>
        <strain evidence="7">cv. SW 3</strain>
        <tissue evidence="6">Leaf</tissue>
    </source>
</reference>